<reference evidence="2 3" key="1">
    <citation type="journal article" date="2011" name="PLoS Pathog.">
        <title>Endophytic Life Strategies Decoded by Genome and Transcriptome Analyses of the Mutualistic Root Symbiont Piriformospora indica.</title>
        <authorList>
            <person name="Zuccaro A."/>
            <person name="Lahrmann U."/>
            <person name="Guldener U."/>
            <person name="Langen G."/>
            <person name="Pfiffi S."/>
            <person name="Biedenkopf D."/>
            <person name="Wong P."/>
            <person name="Samans B."/>
            <person name="Grimm C."/>
            <person name="Basiewicz M."/>
            <person name="Murat C."/>
            <person name="Martin F."/>
            <person name="Kogel K.H."/>
        </authorList>
    </citation>
    <scope>NUCLEOTIDE SEQUENCE [LARGE SCALE GENOMIC DNA]</scope>
    <source>
        <strain evidence="2 3">DSM 11827</strain>
    </source>
</reference>
<evidence type="ECO:0000313" key="2">
    <source>
        <dbReference type="EMBL" id="CCA75447.1"/>
    </source>
</evidence>
<organism evidence="2 3">
    <name type="scientific">Serendipita indica (strain DSM 11827)</name>
    <name type="common">Root endophyte fungus</name>
    <name type="synonym">Piriformospora indica</name>
    <dbReference type="NCBI Taxonomy" id="1109443"/>
    <lineage>
        <taxon>Eukaryota</taxon>
        <taxon>Fungi</taxon>
        <taxon>Dikarya</taxon>
        <taxon>Basidiomycota</taxon>
        <taxon>Agaricomycotina</taxon>
        <taxon>Agaricomycetes</taxon>
        <taxon>Sebacinales</taxon>
        <taxon>Serendipitaceae</taxon>
        <taxon>Serendipita</taxon>
    </lineage>
</organism>
<proteinExistence type="predicted"/>
<evidence type="ECO:0000256" key="1">
    <source>
        <dbReference type="SAM" id="MobiDB-lite"/>
    </source>
</evidence>
<dbReference type="AlphaFoldDB" id="G4TVV6"/>
<dbReference type="HOGENOM" id="CLU_367649_0_0_1"/>
<feature type="region of interest" description="Disordered" evidence="1">
    <location>
        <begin position="410"/>
        <end position="434"/>
    </location>
</feature>
<gene>
    <name evidence="2" type="ORF">PIIN_09430</name>
</gene>
<feature type="compositionally biased region" description="Low complexity" evidence="1">
    <location>
        <begin position="418"/>
        <end position="434"/>
    </location>
</feature>
<accession>G4TVV6</accession>
<dbReference type="EMBL" id="CAFZ01000451">
    <property type="protein sequence ID" value="CCA75447.1"/>
    <property type="molecule type" value="Genomic_DNA"/>
</dbReference>
<comment type="caution">
    <text evidence="2">The sequence shown here is derived from an EMBL/GenBank/DDBJ whole genome shotgun (WGS) entry which is preliminary data.</text>
</comment>
<name>G4TVV6_SERID</name>
<protein>
    <submittedName>
        <fullName evidence="2">Uncharacterized protein</fullName>
    </submittedName>
</protein>
<feature type="region of interest" description="Disordered" evidence="1">
    <location>
        <begin position="686"/>
        <end position="720"/>
    </location>
</feature>
<keyword evidence="3" id="KW-1185">Reference proteome</keyword>
<dbReference type="OrthoDB" id="3146526at2759"/>
<feature type="compositionally biased region" description="Low complexity" evidence="1">
    <location>
        <begin position="705"/>
        <end position="715"/>
    </location>
</feature>
<dbReference type="InParanoid" id="G4TVV6"/>
<evidence type="ECO:0000313" key="3">
    <source>
        <dbReference type="Proteomes" id="UP000007148"/>
    </source>
</evidence>
<dbReference type="Proteomes" id="UP000007148">
    <property type="component" value="Unassembled WGS sequence"/>
</dbReference>
<sequence>MEHSGPTLPVDFAPHLLVRICDAILEPLLSPQSPLKPYTKPWGRATTASWQTSSALHSMDSPDIYTSSSRRESVNLGIGTRGSTALTAKSDILAFVSCRKDIWIACGDMIHRHVRVSSLAIADVLVSRRSCLTNTRVMELYITREIEASQAQTDLNLARFFIQAGILLLWSPCLHTIILDIRALPAEPHIWASFISRLRQRLFITPPQVPPQPARTLHPRDSALIDSLTEASFHAEVGPRWTDSQGVFNSPNRVSIPHFAIGLSYGQTGNILRGFGGVLDAIFAHHPPTATENGLPGMLARPGHFMTSIITTRNLATLTTLNLLVPRPAWSQEELEGMTLGFVLRRLANLRHLGLHADGSIQQNSTNAEFGLMSRPPYNGAGIEGDSSDDEADMAIMADGTVTYQTRKGSLGGHQPSTPNVTATTNVNPIPTSRRIEVGSSGSISSEAGYGAERWWAGIFHALSVPEGYVEEQLGMKAEFAQSIHTLRISVAVPGGNVEVAHFDAFFEMVVPYFQNMVSLQTLVFDMSFAAPQQSDSLMIWKGEGSKRVSPYDRQRYYVERVLDRSASSLPFVGSGVGKPMLTNYLSEPTTSRTSMGAGRENKRFTLDDSTSESARKEFGDMGSAIPIHVEGTGASSDEVFAPSLRHVYFGEYYGLPPFAPSDWETSLRDGSSTVPPPGTIVDGAHSLGEKKSNPSFIKGVTDKATSNSSNSTANGRVNRDISRSLPGMWWTIAPVEAVGPGMSRVTQGWKESVGDWI</sequence>